<reference evidence="2 3" key="1">
    <citation type="submission" date="2019-03" db="EMBL/GenBank/DDBJ databases">
        <title>The genome sequence of Nitrosococcus wardiae strain D1FHST reveals the archetypal metabolic capacity of ammonia-oxidizing Gammaproteobacteria.</title>
        <authorList>
            <person name="Wang L."/>
            <person name="Lim C.K."/>
            <person name="Hanson T.E."/>
            <person name="Dang H."/>
            <person name="Klotz M.G."/>
        </authorList>
    </citation>
    <scope>NUCLEOTIDE SEQUENCE [LARGE SCALE GENOMIC DNA]</scope>
    <source>
        <strain evidence="2 3">D1FHS</strain>
    </source>
</reference>
<dbReference type="EMBL" id="CP038033">
    <property type="protein sequence ID" value="QBQ55417.1"/>
    <property type="molecule type" value="Genomic_DNA"/>
</dbReference>
<keyword evidence="3" id="KW-1185">Reference proteome</keyword>
<evidence type="ECO:0000313" key="3">
    <source>
        <dbReference type="Proteomes" id="UP000294325"/>
    </source>
</evidence>
<dbReference type="Proteomes" id="UP000294325">
    <property type="component" value="Chromosome"/>
</dbReference>
<dbReference type="OrthoDB" id="5296245at2"/>
<dbReference type="AlphaFoldDB" id="A0A4P7C1D0"/>
<evidence type="ECO:0000313" key="2">
    <source>
        <dbReference type="EMBL" id="QBQ55417.1"/>
    </source>
</evidence>
<proteinExistence type="predicted"/>
<organism evidence="2 3">
    <name type="scientific">Nitrosococcus wardiae</name>
    <dbReference type="NCBI Taxonomy" id="1814290"/>
    <lineage>
        <taxon>Bacteria</taxon>
        <taxon>Pseudomonadati</taxon>
        <taxon>Pseudomonadota</taxon>
        <taxon>Gammaproteobacteria</taxon>
        <taxon>Chromatiales</taxon>
        <taxon>Chromatiaceae</taxon>
        <taxon>Nitrosococcus</taxon>
    </lineage>
</organism>
<dbReference type="InterPro" id="IPR009875">
    <property type="entry name" value="PilZ_domain"/>
</dbReference>
<dbReference type="Pfam" id="PF07238">
    <property type="entry name" value="PilZ"/>
    <property type="match status" value="1"/>
</dbReference>
<gene>
    <name evidence="2" type="ORF">E3U44_13550</name>
</gene>
<feature type="domain" description="PilZ" evidence="1">
    <location>
        <begin position="18"/>
        <end position="110"/>
    </location>
</feature>
<dbReference type="RefSeq" id="WP_134358676.1">
    <property type="nucleotide sequence ID" value="NZ_CP038033.1"/>
</dbReference>
<sequence>MSVSNQPGSPPPRQGILSLTIKDTNALYHAYIPFTKNGGLFIPTSRNYRVGDEVFMLLTLMEETEKIPVAGRVVWITPRGAQGNRAAGIGVQFNDINGGAARAKIEDYLAGMLKFEKPTHTM</sequence>
<dbReference type="KEGG" id="nwr:E3U44_13550"/>
<dbReference type="Gene3D" id="2.40.10.220">
    <property type="entry name" value="predicted glycosyltransferase like domains"/>
    <property type="match status" value="1"/>
</dbReference>
<evidence type="ECO:0000259" key="1">
    <source>
        <dbReference type="Pfam" id="PF07238"/>
    </source>
</evidence>
<protein>
    <submittedName>
        <fullName evidence="2">Pilus assembly protein PilZ</fullName>
    </submittedName>
</protein>
<name>A0A4P7C1D0_9GAMM</name>
<accession>A0A4P7C1D0</accession>
<dbReference type="GO" id="GO:0035438">
    <property type="term" value="F:cyclic-di-GMP binding"/>
    <property type="evidence" value="ECO:0007669"/>
    <property type="project" value="InterPro"/>
</dbReference>